<reference evidence="2" key="1">
    <citation type="submission" date="2020-10" db="EMBL/GenBank/DDBJ databases">
        <authorList>
            <person name="Gilroy R."/>
        </authorList>
    </citation>
    <scope>NUCLEOTIDE SEQUENCE</scope>
    <source>
        <strain evidence="2">CHK193-30670</strain>
    </source>
</reference>
<accession>A0A9D1IMI6</accession>
<reference evidence="2" key="2">
    <citation type="journal article" date="2021" name="PeerJ">
        <title>Extensive microbial diversity within the chicken gut microbiome revealed by metagenomics and culture.</title>
        <authorList>
            <person name="Gilroy R."/>
            <person name="Ravi A."/>
            <person name="Getino M."/>
            <person name="Pursley I."/>
            <person name="Horton D.L."/>
            <person name="Alikhan N.F."/>
            <person name="Baker D."/>
            <person name="Gharbi K."/>
            <person name="Hall N."/>
            <person name="Watson M."/>
            <person name="Adriaenssens E.M."/>
            <person name="Foster-Nyarko E."/>
            <person name="Jarju S."/>
            <person name="Secka A."/>
            <person name="Antonio M."/>
            <person name="Oren A."/>
            <person name="Chaudhuri R.R."/>
            <person name="La Ragione R."/>
            <person name="Hildebrand F."/>
            <person name="Pallen M.J."/>
        </authorList>
    </citation>
    <scope>NUCLEOTIDE SEQUENCE</scope>
    <source>
        <strain evidence="2">CHK193-30670</strain>
    </source>
</reference>
<evidence type="ECO:0000313" key="3">
    <source>
        <dbReference type="Proteomes" id="UP000824074"/>
    </source>
</evidence>
<keyword evidence="1" id="KW-0812">Transmembrane</keyword>
<comment type="caution">
    <text evidence="2">The sequence shown here is derived from an EMBL/GenBank/DDBJ whole genome shotgun (WGS) entry which is preliminary data.</text>
</comment>
<feature type="transmembrane region" description="Helical" evidence="1">
    <location>
        <begin position="413"/>
        <end position="431"/>
    </location>
</feature>
<organism evidence="2 3">
    <name type="scientific">Candidatus Aphodocola excrementigallinarum</name>
    <dbReference type="NCBI Taxonomy" id="2840670"/>
    <lineage>
        <taxon>Bacteria</taxon>
        <taxon>Bacillati</taxon>
        <taxon>Bacillota</taxon>
        <taxon>Bacilli</taxon>
        <taxon>Candidatus Aphodocola</taxon>
    </lineage>
</organism>
<sequence length="741" mass="85520">MIKLKKLLKNKTLLAFLSSFLLGTIIILPNIIEGHGVYSLIADFNVQQIPFNKIMNESIKEGSVLWTWYNELGNSFIGSFSFYNLFSPFNIIGFIFPASWFEYLVGPIFILKYAVAGLTSYLFLKRYVKNKNYAILGSILYSFSGFQLTNMMYYHFHDVVALFPLLLYALDKLVYDNKKFIFGLSVTLLAFTNWFFFIGEVVFVVIYYVIKIATKSYKFKLKTFLNIVFESLLGLCIASIAFIPSILSTMSNARINTDWTLITSLRHATNNYLEILRGVLFPPEIMSHRAIVTESNYQSIEMYLPFVGVILSISYFFKKPKNWDSIFMVILVIIMFIPILNSMFFAFTVTYYARWFYMAILIFSLTSIKCLDENISFKKGIIINVILVIAFVLGCFIYTRLFPNGKFIYDKNYLIVMIVSYLISIFALIIIDSIKKQDLKLKMIYIMVIIFICFWGNFVTYKYKLDSGVSDSDYKEYLNVSQEINLGKTARINSSSSCNYNLGLLTKNGDMKSFNSNINGSLFKFYKSIGYERNVSTDLGVENKDLSNFLGAEYIISCGNDDISYLNYNLIKDSGTFKLYYNKNYKKQGFSVDKFISYEDFNKLGYEDRIITLNDTIVLSKKQINEYQNLFNENAIYKKHESKYIKNGIKSNILSNKSTLAIYTVPYDKGWKATVNGKNTKIEEVDNGFMAIKIDKGKNNIEFKYFPVGLKLGIIMSSISLITFIIYVIINKRGIEVKNEK</sequence>
<gene>
    <name evidence="2" type="ORF">IAB68_01725</name>
</gene>
<keyword evidence="1" id="KW-0472">Membrane</keyword>
<protein>
    <submittedName>
        <fullName evidence="2">YfhO family protein</fullName>
    </submittedName>
</protein>
<feature type="transmembrane region" description="Helical" evidence="1">
    <location>
        <begin position="180"/>
        <end position="209"/>
    </location>
</feature>
<dbReference type="Pfam" id="PF09586">
    <property type="entry name" value="YfhO"/>
    <property type="match status" value="2"/>
</dbReference>
<proteinExistence type="predicted"/>
<keyword evidence="1" id="KW-1133">Transmembrane helix</keyword>
<dbReference type="PANTHER" id="PTHR38454:SF1">
    <property type="entry name" value="INTEGRAL MEMBRANE PROTEIN"/>
    <property type="match status" value="1"/>
</dbReference>
<feature type="transmembrane region" description="Helical" evidence="1">
    <location>
        <begin position="351"/>
        <end position="368"/>
    </location>
</feature>
<feature type="transmembrane region" description="Helical" evidence="1">
    <location>
        <begin position="221"/>
        <end position="243"/>
    </location>
</feature>
<feature type="transmembrane region" description="Helical" evidence="1">
    <location>
        <begin position="708"/>
        <end position="730"/>
    </location>
</feature>
<feature type="transmembrane region" description="Helical" evidence="1">
    <location>
        <begin position="133"/>
        <end position="156"/>
    </location>
</feature>
<feature type="transmembrane region" description="Helical" evidence="1">
    <location>
        <begin position="12"/>
        <end position="32"/>
    </location>
</feature>
<dbReference type="InterPro" id="IPR018580">
    <property type="entry name" value="Uncharacterised_YfhO"/>
</dbReference>
<dbReference type="EMBL" id="DVMT01000017">
    <property type="protein sequence ID" value="HIU40007.1"/>
    <property type="molecule type" value="Genomic_DNA"/>
</dbReference>
<evidence type="ECO:0000256" key="1">
    <source>
        <dbReference type="SAM" id="Phobius"/>
    </source>
</evidence>
<evidence type="ECO:0000313" key="2">
    <source>
        <dbReference type="EMBL" id="HIU40007.1"/>
    </source>
</evidence>
<name>A0A9D1IMI6_9FIRM</name>
<feature type="transmembrane region" description="Helical" evidence="1">
    <location>
        <begin position="302"/>
        <end position="318"/>
    </location>
</feature>
<feature type="transmembrane region" description="Helical" evidence="1">
    <location>
        <begin position="443"/>
        <end position="461"/>
    </location>
</feature>
<feature type="transmembrane region" description="Helical" evidence="1">
    <location>
        <begin position="380"/>
        <end position="401"/>
    </location>
</feature>
<dbReference type="AlphaFoldDB" id="A0A9D1IMI6"/>
<dbReference type="Proteomes" id="UP000824074">
    <property type="component" value="Unassembled WGS sequence"/>
</dbReference>
<dbReference type="PANTHER" id="PTHR38454">
    <property type="entry name" value="INTEGRAL MEMBRANE PROTEIN-RELATED"/>
    <property type="match status" value="1"/>
</dbReference>
<feature type="transmembrane region" description="Helical" evidence="1">
    <location>
        <begin position="325"/>
        <end position="345"/>
    </location>
</feature>